<evidence type="ECO:0000256" key="2">
    <source>
        <dbReference type="ARBA" id="ARBA00022475"/>
    </source>
</evidence>
<evidence type="ECO:0000313" key="10">
    <source>
        <dbReference type="Proteomes" id="UP000295807"/>
    </source>
</evidence>
<feature type="transmembrane region" description="Helical" evidence="6">
    <location>
        <begin position="731"/>
        <end position="757"/>
    </location>
</feature>
<keyword evidence="4 6" id="KW-1133">Transmembrane helix</keyword>
<evidence type="ECO:0000256" key="5">
    <source>
        <dbReference type="ARBA" id="ARBA00023136"/>
    </source>
</evidence>
<reference evidence="9 10" key="1">
    <citation type="submission" date="2019-03" db="EMBL/GenBank/DDBJ databases">
        <title>Genomic Encyclopedia of Type Strains, Phase IV (KMG-IV): sequencing the most valuable type-strain genomes for metagenomic binning, comparative biology and taxonomic classification.</title>
        <authorList>
            <person name="Goeker M."/>
        </authorList>
    </citation>
    <scope>NUCLEOTIDE SEQUENCE [LARGE SCALE GENOMIC DNA]</scope>
    <source>
        <strain evidence="9 10">DSM 21100</strain>
    </source>
</reference>
<feature type="transmembrane region" description="Helical" evidence="6">
    <location>
        <begin position="686"/>
        <end position="710"/>
    </location>
</feature>
<dbReference type="RefSeq" id="WP_132129196.1">
    <property type="nucleotide sequence ID" value="NZ_CP042432.1"/>
</dbReference>
<keyword evidence="10" id="KW-1185">Reference proteome</keyword>
<organism evidence="9 10">
    <name type="scientific">Anseongella ginsenosidimutans</name>
    <dbReference type="NCBI Taxonomy" id="496056"/>
    <lineage>
        <taxon>Bacteria</taxon>
        <taxon>Pseudomonadati</taxon>
        <taxon>Bacteroidota</taxon>
        <taxon>Sphingobacteriia</taxon>
        <taxon>Sphingobacteriales</taxon>
        <taxon>Sphingobacteriaceae</taxon>
        <taxon>Anseongella</taxon>
    </lineage>
</organism>
<dbReference type="GO" id="GO:0005886">
    <property type="term" value="C:plasma membrane"/>
    <property type="evidence" value="ECO:0007669"/>
    <property type="project" value="UniProtKB-SubCell"/>
</dbReference>
<dbReference type="InterPro" id="IPR050250">
    <property type="entry name" value="Macrolide_Exporter_MacB"/>
</dbReference>
<feature type="transmembrane region" description="Helical" evidence="6">
    <location>
        <begin position="388"/>
        <end position="415"/>
    </location>
</feature>
<feature type="domain" description="ABC3 transporter permease C-terminal" evidence="7">
    <location>
        <begin position="689"/>
        <end position="802"/>
    </location>
</feature>
<keyword evidence="3 6" id="KW-0812">Transmembrane</keyword>
<evidence type="ECO:0000256" key="1">
    <source>
        <dbReference type="ARBA" id="ARBA00004651"/>
    </source>
</evidence>
<keyword evidence="5 6" id="KW-0472">Membrane</keyword>
<accession>A0A4V2UTR9</accession>
<dbReference type="Pfam" id="PF02687">
    <property type="entry name" value="FtsX"/>
    <property type="match status" value="2"/>
</dbReference>
<dbReference type="Proteomes" id="UP000295807">
    <property type="component" value="Unassembled WGS sequence"/>
</dbReference>
<comment type="subcellular location">
    <subcellularLocation>
        <location evidence="1">Cell membrane</location>
        <topology evidence="1">Multi-pass membrane protein</topology>
    </subcellularLocation>
</comment>
<dbReference type="OrthoDB" id="1451596at2"/>
<sequence>MLKNYFKIAIRSLVNQRGYFLINIAGLSVGITCCLLIFQYVAFEYSFDDFNENAPNLYRVNVTTVSSGDDPNTTPTFGWAMAPMMAQETPEVMRFARLHPEYDNAIVSNPTQPAKAFEEEGVYYADPAFLQMFSYPLISGDPSLALTEPETIILSESVAKKYFGSKDPMGQTLDVRGWISGKFRVSGIFRDIPVNSHLQFDILLPMADLLQKSQQYKDPISGWDWKNFITYVQLHPEINVAAVEQKFTDVILENKEADWRPTKTTANVNLQPVWDIHLNKDIAAPKATMGSYRTVYFFIIIGLITLLIALVNYINLATARALNRAREVGVRKAIGAGKKQLIIQFLCESVVTLLIATTLGISLAALLIPALSKVADTTITHPLWTGPHFWTVFPGIFLSATLLAGLYPAFVLSSFKPVAALKGKAGTFAAGARLRRGLVVFQFAVSIVMLVGTMIVHSQLNHMRNMDLGMNLEQILTVPSPRFLPDDTNKTDRIAPFLQELRQLPGVWQTATSGSVPGRDFSFTGTFRKAMDDPSANVSVSGGPIDTNFLSLYGIELVAGDLTEISYSIPEGATPPMLINETAALSLGFDKPADALGEKLTFGRVAGVLKDFNWSSGHQARGNIMFQLFQRNSQISIKVNTANLSQTITSIEEIYRQHFPSNPFQYAFVDEQFEQQYKNDQRFARLFAIFTTLAIFIACLGLFGLTVFSVRQRTKEIGIRKVMGASISNVVALLSGDYIKLVLIASAIATPIAWYVMNRWLEDFAYRIEIRWWIFALGATLSVGLALLTISFQSIKAALMNPVKSLRSE</sequence>
<evidence type="ECO:0000256" key="3">
    <source>
        <dbReference type="ARBA" id="ARBA00022692"/>
    </source>
</evidence>
<evidence type="ECO:0000256" key="4">
    <source>
        <dbReference type="ARBA" id="ARBA00022989"/>
    </source>
</evidence>
<dbReference type="Pfam" id="PF12704">
    <property type="entry name" value="MacB_PCD"/>
    <property type="match status" value="1"/>
</dbReference>
<dbReference type="InterPro" id="IPR025857">
    <property type="entry name" value="MacB_PCD"/>
</dbReference>
<dbReference type="PANTHER" id="PTHR30572">
    <property type="entry name" value="MEMBRANE COMPONENT OF TRANSPORTER-RELATED"/>
    <property type="match status" value="1"/>
</dbReference>
<protein>
    <submittedName>
        <fullName evidence="9">Putative ABC transport system permease protein</fullName>
    </submittedName>
</protein>
<feature type="transmembrane region" description="Helical" evidence="6">
    <location>
        <begin position="772"/>
        <end position="792"/>
    </location>
</feature>
<proteinExistence type="predicted"/>
<name>A0A4V2UTR9_9SPHI</name>
<evidence type="ECO:0000313" key="9">
    <source>
        <dbReference type="EMBL" id="TCS87396.1"/>
    </source>
</evidence>
<dbReference type="EMBL" id="SMAD01000005">
    <property type="protein sequence ID" value="TCS87396.1"/>
    <property type="molecule type" value="Genomic_DNA"/>
</dbReference>
<comment type="caution">
    <text evidence="9">The sequence shown here is derived from an EMBL/GenBank/DDBJ whole genome shotgun (WGS) entry which is preliminary data.</text>
</comment>
<feature type="domain" description="ABC3 transporter permease C-terminal" evidence="7">
    <location>
        <begin position="299"/>
        <end position="414"/>
    </location>
</feature>
<dbReference type="AlphaFoldDB" id="A0A4V2UTR9"/>
<feature type="transmembrane region" description="Helical" evidence="6">
    <location>
        <begin position="436"/>
        <end position="456"/>
    </location>
</feature>
<gene>
    <name evidence="9" type="ORF">EDD80_105211</name>
</gene>
<dbReference type="InterPro" id="IPR003838">
    <property type="entry name" value="ABC3_permease_C"/>
</dbReference>
<evidence type="ECO:0000259" key="8">
    <source>
        <dbReference type="Pfam" id="PF12704"/>
    </source>
</evidence>
<keyword evidence="2" id="KW-1003">Cell membrane</keyword>
<evidence type="ECO:0000256" key="6">
    <source>
        <dbReference type="SAM" id="Phobius"/>
    </source>
</evidence>
<feature type="domain" description="MacB-like periplasmic core" evidence="8">
    <location>
        <begin position="21"/>
        <end position="249"/>
    </location>
</feature>
<dbReference type="GO" id="GO:0022857">
    <property type="term" value="F:transmembrane transporter activity"/>
    <property type="evidence" value="ECO:0007669"/>
    <property type="project" value="TreeGrafter"/>
</dbReference>
<evidence type="ECO:0000259" key="7">
    <source>
        <dbReference type="Pfam" id="PF02687"/>
    </source>
</evidence>
<feature type="transmembrane region" description="Helical" evidence="6">
    <location>
        <begin position="341"/>
        <end position="368"/>
    </location>
</feature>
<dbReference type="PANTHER" id="PTHR30572:SF18">
    <property type="entry name" value="ABC-TYPE MACROLIDE FAMILY EXPORT SYSTEM PERMEASE COMPONENT 2"/>
    <property type="match status" value="1"/>
</dbReference>
<feature type="transmembrane region" description="Helical" evidence="6">
    <location>
        <begin position="295"/>
        <end position="316"/>
    </location>
</feature>
<feature type="transmembrane region" description="Helical" evidence="6">
    <location>
        <begin position="20"/>
        <end position="43"/>
    </location>
</feature>